<evidence type="ECO:0000313" key="10">
    <source>
        <dbReference type="EMBL" id="MCM4078549.1"/>
    </source>
</evidence>
<dbReference type="InterPro" id="IPR036691">
    <property type="entry name" value="Endo/exonu/phosph_ase_sf"/>
</dbReference>
<keyword evidence="11" id="KW-1185">Reference proteome</keyword>
<dbReference type="EMBL" id="JAMQOL010000015">
    <property type="protein sequence ID" value="MCM4078549.1"/>
    <property type="molecule type" value="Genomic_DNA"/>
</dbReference>
<evidence type="ECO:0000256" key="3">
    <source>
        <dbReference type="ARBA" id="ARBA00022722"/>
    </source>
</evidence>
<reference evidence="10 11" key="1">
    <citation type="submission" date="2022-06" db="EMBL/GenBank/DDBJ databases">
        <title>Actinoplanes abujensis sp. nov., isolated from Nigerian arid soil.</title>
        <authorList>
            <person name="Ding P."/>
        </authorList>
    </citation>
    <scope>NUCLEOTIDE SEQUENCE [LARGE SCALE GENOMIC DNA]</scope>
    <source>
        <strain evidence="11">TRM88002</strain>
    </source>
</reference>
<dbReference type="Proteomes" id="UP001523216">
    <property type="component" value="Unassembled WGS sequence"/>
</dbReference>
<dbReference type="PANTHER" id="PTHR15822">
    <property type="entry name" value="TRAF AND TNF RECEPTOR-ASSOCIATED PROTEIN"/>
    <property type="match status" value="1"/>
</dbReference>
<evidence type="ECO:0000256" key="6">
    <source>
        <dbReference type="ARBA" id="ARBA00022801"/>
    </source>
</evidence>
<evidence type="ECO:0000256" key="8">
    <source>
        <dbReference type="ARBA" id="ARBA00023204"/>
    </source>
</evidence>
<keyword evidence="4" id="KW-0479">Metal-binding</keyword>
<keyword evidence="6" id="KW-0378">Hydrolase</keyword>
<comment type="caution">
    <text evidence="10">The sequence shown here is derived from an EMBL/GenBank/DDBJ whole genome shotgun (WGS) entry which is preliminary data.</text>
</comment>
<feature type="domain" description="Endonuclease/exonuclease/phosphatase" evidence="9">
    <location>
        <begin position="6"/>
        <end position="250"/>
    </location>
</feature>
<dbReference type="GO" id="GO:0004519">
    <property type="term" value="F:endonuclease activity"/>
    <property type="evidence" value="ECO:0007669"/>
    <property type="project" value="UniProtKB-KW"/>
</dbReference>
<dbReference type="PANTHER" id="PTHR15822:SF4">
    <property type="entry name" value="TYROSYL-DNA PHOSPHODIESTERASE 2"/>
    <property type="match status" value="1"/>
</dbReference>
<dbReference type="Pfam" id="PF03372">
    <property type="entry name" value="Exo_endo_phos"/>
    <property type="match status" value="1"/>
</dbReference>
<organism evidence="10 11">
    <name type="scientific">Paractinoplanes hotanensis</name>
    <dbReference type="NCBI Taxonomy" id="2906497"/>
    <lineage>
        <taxon>Bacteria</taxon>
        <taxon>Bacillati</taxon>
        <taxon>Actinomycetota</taxon>
        <taxon>Actinomycetes</taxon>
        <taxon>Micromonosporales</taxon>
        <taxon>Micromonosporaceae</taxon>
        <taxon>Paractinoplanes</taxon>
    </lineage>
</organism>
<evidence type="ECO:0000256" key="2">
    <source>
        <dbReference type="ARBA" id="ARBA00001946"/>
    </source>
</evidence>
<keyword evidence="10" id="KW-0255">Endonuclease</keyword>
<evidence type="ECO:0000256" key="7">
    <source>
        <dbReference type="ARBA" id="ARBA00022842"/>
    </source>
</evidence>
<keyword evidence="8" id="KW-0234">DNA repair</keyword>
<comment type="cofactor">
    <cofactor evidence="2">
        <name>Mg(2+)</name>
        <dbReference type="ChEBI" id="CHEBI:18420"/>
    </cofactor>
</comment>
<dbReference type="InterPro" id="IPR005135">
    <property type="entry name" value="Endo/exonuclease/phosphatase"/>
</dbReference>
<comment type="cofactor">
    <cofactor evidence="1">
        <name>Mn(2+)</name>
        <dbReference type="ChEBI" id="CHEBI:29035"/>
    </cofactor>
</comment>
<gene>
    <name evidence="10" type="ORF">LXN57_13320</name>
</gene>
<evidence type="ECO:0000259" key="9">
    <source>
        <dbReference type="Pfam" id="PF03372"/>
    </source>
</evidence>
<evidence type="ECO:0000256" key="1">
    <source>
        <dbReference type="ARBA" id="ARBA00001936"/>
    </source>
</evidence>
<accession>A0ABT0XXP4</accession>
<proteinExistence type="predicted"/>
<sequence>MTLRFVTWNIKTGGAGRLDAIAAVIRREQPDLLALQELRNFDRNDGRVLNELAEAVGMVPHLARSFLGQPVAVLVRPPLEIIDRAEVRWRLHHAAAVVTVATDTGPLRIVSAHLNPFSPYRRMREAVWLAHRYRPTRLPTVIAGDLNGLNPGTDHTETLAPQPGFLRARHLARDGSADTRAVAAFLDAGYTDLWRVAGAGSPLTVPTTKGGGREFSRMRLDYVLAGPTLAEGATNMTVIRGDETEYASDHYPVRVDLPA</sequence>
<keyword evidence="7" id="KW-0460">Magnesium</keyword>
<dbReference type="InterPro" id="IPR051547">
    <property type="entry name" value="TDP2-like"/>
</dbReference>
<dbReference type="Gene3D" id="3.60.10.10">
    <property type="entry name" value="Endonuclease/exonuclease/phosphatase"/>
    <property type="match status" value="1"/>
</dbReference>
<name>A0ABT0XXP4_9ACTN</name>
<keyword evidence="3" id="KW-0540">Nuclease</keyword>
<protein>
    <submittedName>
        <fullName evidence="10">Endonuclease/exonuclease/phosphatase family protein</fullName>
    </submittedName>
</protein>
<dbReference type="RefSeq" id="WP_251798375.1">
    <property type="nucleotide sequence ID" value="NZ_JAMQOL010000015.1"/>
</dbReference>
<dbReference type="SUPFAM" id="SSF56219">
    <property type="entry name" value="DNase I-like"/>
    <property type="match status" value="1"/>
</dbReference>
<evidence type="ECO:0000313" key="11">
    <source>
        <dbReference type="Proteomes" id="UP001523216"/>
    </source>
</evidence>
<evidence type="ECO:0000256" key="4">
    <source>
        <dbReference type="ARBA" id="ARBA00022723"/>
    </source>
</evidence>
<keyword evidence="5" id="KW-0227">DNA damage</keyword>
<evidence type="ECO:0000256" key="5">
    <source>
        <dbReference type="ARBA" id="ARBA00022763"/>
    </source>
</evidence>